<evidence type="ECO:0000313" key="2">
    <source>
        <dbReference type="EMBL" id="KAL3789561.1"/>
    </source>
</evidence>
<dbReference type="Gene3D" id="3.40.50.720">
    <property type="entry name" value="NAD(P)-binding Rossmann-like Domain"/>
    <property type="match status" value="1"/>
</dbReference>
<feature type="compositionally biased region" description="Basic residues" evidence="1">
    <location>
        <begin position="45"/>
        <end position="57"/>
    </location>
</feature>
<sequence length="410" mass="45240">MAEGGECPSSPRLPKEEKIAHLPSAAAEEGRHHHRGGSSILRHPPTSRHYRLRRPNRRRDDDDSRDAARAGRGNEDDDDNRPLRSDCFSSESIVSETAETMRSAVREYVAKMRDSSPGGEERIKLVGILATTAKAKTTKTTSFRPPMIFPDDDDDEKYRDCDDTHGNERYSEQIASCCAKDGILYELRRVEPTREDLEFAIREANENTDVHGILVFYPIFDRSTSTMAVAVEEEENCAVVVDAEASTSSSSSVGGRTPCREGETKQRLRSTTTVTGVGVRRCGEGGGRSSMDDHLRNLVALRREIVDDTTVERCVRGSSVVVSGVPSDSFRVPTEWISDNAIVINVATTTTSGVGSNFDEGTLLGDDGARGVIYVPHVGRVTVAALEYNLMRLHERNNAIRRWIDSSPAR</sequence>
<dbReference type="PANTHER" id="PTHR48099:SF3">
    <property type="entry name" value="METHYLENETETRAHYDROFOLATE DEHYDROGENASE [NAD(+)]"/>
    <property type="match status" value="1"/>
</dbReference>
<name>A0ABD3PQW0_9STRA</name>
<comment type="caution">
    <text evidence="2">The sequence shown here is derived from an EMBL/GenBank/DDBJ whole genome shotgun (WGS) entry which is preliminary data.</text>
</comment>
<dbReference type="Proteomes" id="UP001530315">
    <property type="component" value="Unassembled WGS sequence"/>
</dbReference>
<dbReference type="InterPro" id="IPR046346">
    <property type="entry name" value="Aminoacid_DH-like_N_sf"/>
</dbReference>
<accession>A0ABD3PQW0</accession>
<evidence type="ECO:0000313" key="3">
    <source>
        <dbReference type="Proteomes" id="UP001530315"/>
    </source>
</evidence>
<feature type="compositionally biased region" description="Polar residues" evidence="1">
    <location>
        <begin position="87"/>
        <end position="99"/>
    </location>
</feature>
<organism evidence="2 3">
    <name type="scientific">Stephanodiscus triporus</name>
    <dbReference type="NCBI Taxonomy" id="2934178"/>
    <lineage>
        <taxon>Eukaryota</taxon>
        <taxon>Sar</taxon>
        <taxon>Stramenopiles</taxon>
        <taxon>Ochrophyta</taxon>
        <taxon>Bacillariophyta</taxon>
        <taxon>Coscinodiscophyceae</taxon>
        <taxon>Thalassiosirophycidae</taxon>
        <taxon>Stephanodiscales</taxon>
        <taxon>Stephanodiscaceae</taxon>
        <taxon>Stephanodiscus</taxon>
    </lineage>
</organism>
<protein>
    <recommendedName>
        <fullName evidence="4">Methenyltetrahydrofolate cyclohydrolase</fullName>
    </recommendedName>
</protein>
<evidence type="ECO:0000256" key="1">
    <source>
        <dbReference type="SAM" id="MobiDB-lite"/>
    </source>
</evidence>
<dbReference type="SUPFAM" id="SSF53223">
    <property type="entry name" value="Aminoacid dehydrogenase-like, N-terminal domain"/>
    <property type="match status" value="1"/>
</dbReference>
<feature type="region of interest" description="Disordered" evidence="1">
    <location>
        <begin position="1"/>
        <end position="99"/>
    </location>
</feature>
<reference evidence="2 3" key="1">
    <citation type="submission" date="2024-10" db="EMBL/GenBank/DDBJ databases">
        <title>Updated reference genomes for cyclostephanoid diatoms.</title>
        <authorList>
            <person name="Roberts W.R."/>
            <person name="Alverson A.J."/>
        </authorList>
    </citation>
    <scope>NUCLEOTIDE SEQUENCE [LARGE SCALE GENOMIC DNA]</scope>
    <source>
        <strain evidence="2 3">AJA276-08</strain>
    </source>
</reference>
<gene>
    <name evidence="2" type="ORF">ACHAW5_007912</name>
</gene>
<dbReference type="AlphaFoldDB" id="A0ABD3PQW0"/>
<dbReference type="Gene3D" id="3.40.50.10860">
    <property type="entry name" value="Leucine Dehydrogenase, chain A, domain 1"/>
    <property type="match status" value="1"/>
</dbReference>
<feature type="compositionally biased region" description="Basic and acidic residues" evidence="1">
    <location>
        <begin position="58"/>
        <end position="84"/>
    </location>
</feature>
<dbReference type="EMBL" id="JALLAZ020000677">
    <property type="protein sequence ID" value="KAL3789561.1"/>
    <property type="molecule type" value="Genomic_DNA"/>
</dbReference>
<keyword evidence="3" id="KW-1185">Reference proteome</keyword>
<dbReference type="PANTHER" id="PTHR48099">
    <property type="entry name" value="C-1-TETRAHYDROFOLATE SYNTHASE, CYTOPLASMIC-RELATED"/>
    <property type="match status" value="1"/>
</dbReference>
<evidence type="ECO:0008006" key="4">
    <source>
        <dbReference type="Google" id="ProtNLM"/>
    </source>
</evidence>
<proteinExistence type="predicted"/>